<feature type="domain" description="FAR1" evidence="2">
    <location>
        <begin position="56"/>
        <end position="97"/>
    </location>
</feature>
<evidence type="ECO:0000313" key="3">
    <source>
        <dbReference type="EMBL" id="ESR45515.1"/>
    </source>
</evidence>
<sequence>MAATDVVLENFSELYWKPKYGMDFDSDESVYDFYNAYGSKVGFSIRKETFDKQDHLTVKPRAETRIGCGAQLCVKLDRKKNNFFVYHFVESHNHSLVMEECTHMLSSQRRISSSQAMEVDLADGFGISLKSTYELMHVNGVFKGTSTMKSVLSVFMDSIEDENEFLVAWDNVLDEYDVHGNIWLKRIFELRHKWVYAYVSQAWSAGMKSTQLSESFNAILKDYLKSNLNMPQFFMHFERMVNDKWHKKLEAEYELCYKLVNMKMSVKMLAHAREIYTKVIFQEFQDQFEKSINLFVKKDSRDGEYLVCTVGMDDFEKGCVKIENDGTLACSYKRFEMRGVLCSHIINVLRDVIDVKEIPIGYILKGWTKQARAECIKDMYRREIQADPKLEQTCRYRSLCSIFTKISSWASESKKAYKLANAHAMDLARLI</sequence>
<dbReference type="Pfam" id="PF03101">
    <property type="entry name" value="FAR1"/>
    <property type="match status" value="1"/>
</dbReference>
<reference evidence="3 4" key="1">
    <citation type="submission" date="2013-10" db="EMBL/GenBank/DDBJ databases">
        <authorList>
            <consortium name="International Citrus Genome Consortium"/>
            <person name="Jenkins J."/>
            <person name="Schmutz J."/>
            <person name="Prochnik S."/>
            <person name="Rokhsar D."/>
            <person name="Gmitter F."/>
            <person name="Ollitrault P."/>
            <person name="Machado M."/>
            <person name="Talon M."/>
            <person name="Wincker P."/>
            <person name="Jaillon O."/>
            <person name="Morgante M."/>
        </authorList>
    </citation>
    <scope>NUCLEOTIDE SEQUENCE</scope>
    <source>
        <strain evidence="4">cv. Clemenules</strain>
    </source>
</reference>
<dbReference type="PANTHER" id="PTHR31669:SF281">
    <property type="entry name" value="PROTEIN FAR1-RELATED SEQUENCE"/>
    <property type="match status" value="1"/>
</dbReference>
<dbReference type="GO" id="GO:0005634">
    <property type="term" value="C:nucleus"/>
    <property type="evidence" value="ECO:0007669"/>
    <property type="project" value="UniProtKB-SubCell"/>
</dbReference>
<dbReference type="AlphaFoldDB" id="V4T292"/>
<dbReference type="Gramene" id="ESR45515">
    <property type="protein sequence ID" value="ESR45515"/>
    <property type="gene ID" value="CICLE_v10003358mg"/>
</dbReference>
<dbReference type="Proteomes" id="UP000030687">
    <property type="component" value="Unassembled WGS sequence"/>
</dbReference>
<proteinExistence type="inferred from homology"/>
<evidence type="ECO:0000313" key="4">
    <source>
        <dbReference type="Proteomes" id="UP000030687"/>
    </source>
</evidence>
<dbReference type="GO" id="GO:0008270">
    <property type="term" value="F:zinc ion binding"/>
    <property type="evidence" value="ECO:0007669"/>
    <property type="project" value="UniProtKB-UniRule"/>
</dbReference>
<dbReference type="eggNOG" id="ENOG502RNT3">
    <property type="taxonomic scope" value="Eukaryota"/>
</dbReference>
<dbReference type="PANTHER" id="PTHR31669">
    <property type="entry name" value="PROTEIN FAR1-RELATED SEQUENCE 10-RELATED"/>
    <property type="match status" value="1"/>
</dbReference>
<dbReference type="InParanoid" id="V4T292"/>
<dbReference type="InterPro" id="IPR031052">
    <property type="entry name" value="FHY3/FAR1"/>
</dbReference>
<accession>V4T292</accession>
<comment type="subcellular location">
    <subcellularLocation>
        <location evidence="1">Nucleus</location>
    </subcellularLocation>
</comment>
<keyword evidence="1" id="KW-0479">Metal-binding</keyword>
<keyword evidence="1" id="KW-0863">Zinc-finger</keyword>
<dbReference type="OMA" id="HNERRTA"/>
<name>V4T292_CITCL</name>
<gene>
    <name evidence="3" type="ORF">CICLE_v10003358mg</name>
</gene>
<keyword evidence="1" id="KW-0539">Nucleus</keyword>
<dbReference type="GO" id="GO:0006355">
    <property type="term" value="P:regulation of DNA-templated transcription"/>
    <property type="evidence" value="ECO:0007669"/>
    <property type="project" value="UniProtKB-UniRule"/>
</dbReference>
<comment type="function">
    <text evidence="1">Putative transcription activator involved in regulating light control of development.</text>
</comment>
<comment type="similarity">
    <text evidence="1">Belongs to the FHY3/FAR1 family.</text>
</comment>
<dbReference type="STRING" id="85681.V4T292"/>
<dbReference type="EMBL" id="KI536799">
    <property type="protein sequence ID" value="ESR45515.1"/>
    <property type="molecule type" value="Genomic_DNA"/>
</dbReference>
<organism evidence="3 4">
    <name type="scientific">Citrus clementina</name>
    <name type="common">Clementine</name>
    <name type="synonym">Citrus deliciosa x Citrus sinensis</name>
    <dbReference type="NCBI Taxonomy" id="85681"/>
    <lineage>
        <taxon>Eukaryota</taxon>
        <taxon>Viridiplantae</taxon>
        <taxon>Streptophyta</taxon>
        <taxon>Embryophyta</taxon>
        <taxon>Tracheophyta</taxon>
        <taxon>Spermatophyta</taxon>
        <taxon>Magnoliopsida</taxon>
        <taxon>eudicotyledons</taxon>
        <taxon>Gunneridae</taxon>
        <taxon>Pentapetalae</taxon>
        <taxon>rosids</taxon>
        <taxon>malvids</taxon>
        <taxon>Sapindales</taxon>
        <taxon>Rutaceae</taxon>
        <taxon>Aurantioideae</taxon>
        <taxon>Citrus</taxon>
    </lineage>
</organism>
<keyword evidence="4" id="KW-1185">Reference proteome</keyword>
<dbReference type="InterPro" id="IPR004330">
    <property type="entry name" value="FAR1_DNA_bnd_dom"/>
</dbReference>
<evidence type="ECO:0000256" key="1">
    <source>
        <dbReference type="RuleBase" id="RU367018"/>
    </source>
</evidence>
<evidence type="ECO:0000259" key="2">
    <source>
        <dbReference type="Pfam" id="PF03101"/>
    </source>
</evidence>
<protein>
    <recommendedName>
        <fullName evidence="1">Protein FAR1-RELATED SEQUENCE</fullName>
    </recommendedName>
</protein>
<dbReference type="KEGG" id="cic:CICLE_v10003358mg"/>
<keyword evidence="1" id="KW-0862">Zinc</keyword>